<protein>
    <submittedName>
        <fullName evidence="3">Uncharacterized protein</fullName>
    </submittedName>
</protein>
<feature type="signal peptide" evidence="2">
    <location>
        <begin position="1"/>
        <end position="19"/>
    </location>
</feature>
<comment type="caution">
    <text evidence="3">The sequence shown here is derived from an EMBL/GenBank/DDBJ whole genome shotgun (WGS) entry which is preliminary data.</text>
</comment>
<dbReference type="EMBL" id="JAACJS010000015">
    <property type="protein sequence ID" value="NCI51478.1"/>
    <property type="molecule type" value="Genomic_DNA"/>
</dbReference>
<feature type="chain" id="PRO_5046324755" evidence="2">
    <location>
        <begin position="20"/>
        <end position="58"/>
    </location>
</feature>
<dbReference type="RefSeq" id="WP_161819759.1">
    <property type="nucleotide sequence ID" value="NZ_JAACJS010000015.1"/>
</dbReference>
<dbReference type="Proteomes" id="UP000753802">
    <property type="component" value="Unassembled WGS sequence"/>
</dbReference>
<organism evidence="3 4">
    <name type="scientific">Sediminibacterium roseum</name>
    <dbReference type="NCBI Taxonomy" id="1978412"/>
    <lineage>
        <taxon>Bacteria</taxon>
        <taxon>Pseudomonadati</taxon>
        <taxon>Bacteroidota</taxon>
        <taxon>Chitinophagia</taxon>
        <taxon>Chitinophagales</taxon>
        <taxon>Chitinophagaceae</taxon>
        <taxon>Sediminibacterium</taxon>
    </lineage>
</organism>
<evidence type="ECO:0000256" key="1">
    <source>
        <dbReference type="SAM" id="MobiDB-lite"/>
    </source>
</evidence>
<sequence length="58" mass="5956">MKKISFLFLVVAMVFQACTGSDKTSTPASGAGKDQAPTVTSADSSNGYSAKTADSLKH</sequence>
<evidence type="ECO:0000313" key="3">
    <source>
        <dbReference type="EMBL" id="NCI51478.1"/>
    </source>
</evidence>
<proteinExistence type="predicted"/>
<evidence type="ECO:0000256" key="2">
    <source>
        <dbReference type="SAM" id="SignalP"/>
    </source>
</evidence>
<keyword evidence="2" id="KW-0732">Signal</keyword>
<accession>A0ABW9ZZL7</accession>
<evidence type="ECO:0000313" key="4">
    <source>
        <dbReference type="Proteomes" id="UP000753802"/>
    </source>
</evidence>
<reference evidence="3 4" key="1">
    <citation type="submission" date="2020-01" db="EMBL/GenBank/DDBJ databases">
        <title>Genome analysis.</title>
        <authorList>
            <person name="Wu S."/>
            <person name="Wang G."/>
        </authorList>
    </citation>
    <scope>NUCLEOTIDE SEQUENCE [LARGE SCALE GENOMIC DNA]</scope>
    <source>
        <strain evidence="3 4">SYL130</strain>
    </source>
</reference>
<keyword evidence="4" id="KW-1185">Reference proteome</keyword>
<dbReference type="PROSITE" id="PS51257">
    <property type="entry name" value="PROKAR_LIPOPROTEIN"/>
    <property type="match status" value="1"/>
</dbReference>
<feature type="compositionally biased region" description="Polar residues" evidence="1">
    <location>
        <begin position="37"/>
        <end position="49"/>
    </location>
</feature>
<gene>
    <name evidence="3" type="ORF">GWC95_16230</name>
</gene>
<feature type="region of interest" description="Disordered" evidence="1">
    <location>
        <begin position="21"/>
        <end position="58"/>
    </location>
</feature>
<name>A0ABW9ZZL7_9BACT</name>